<keyword evidence="3 6" id="KW-0547">Nucleotide-binding</keyword>
<dbReference type="PROSITE" id="PS00107">
    <property type="entry name" value="PROTEIN_KINASE_ATP"/>
    <property type="match status" value="1"/>
</dbReference>
<feature type="binding site" evidence="6">
    <location>
        <position position="66"/>
    </location>
    <ligand>
        <name>ATP</name>
        <dbReference type="ChEBI" id="CHEBI:30616"/>
    </ligand>
</feature>
<gene>
    <name evidence="9" type="ORF">BSTOLATCC_MIC27525</name>
</gene>
<dbReference type="PROSITE" id="PS50011">
    <property type="entry name" value="PROTEIN_KINASE_DOM"/>
    <property type="match status" value="1"/>
</dbReference>
<dbReference type="AlphaFoldDB" id="A0AAU9J4R1"/>
<dbReference type="InterPro" id="IPR011009">
    <property type="entry name" value="Kinase-like_dom_sf"/>
</dbReference>
<evidence type="ECO:0000256" key="1">
    <source>
        <dbReference type="ARBA" id="ARBA00022527"/>
    </source>
</evidence>
<dbReference type="Proteomes" id="UP001162131">
    <property type="component" value="Unassembled WGS sequence"/>
</dbReference>
<name>A0AAU9J4R1_9CILI</name>
<dbReference type="Gene3D" id="1.10.510.10">
    <property type="entry name" value="Transferase(Phosphotransferase) domain 1"/>
    <property type="match status" value="1"/>
</dbReference>
<keyword evidence="5 6" id="KW-0067">ATP-binding</keyword>
<evidence type="ECO:0000256" key="2">
    <source>
        <dbReference type="ARBA" id="ARBA00022679"/>
    </source>
</evidence>
<dbReference type="InterPro" id="IPR008271">
    <property type="entry name" value="Ser/Thr_kinase_AS"/>
</dbReference>
<dbReference type="PROSITE" id="PS00108">
    <property type="entry name" value="PROTEIN_KINASE_ST"/>
    <property type="match status" value="1"/>
</dbReference>
<evidence type="ECO:0000256" key="6">
    <source>
        <dbReference type="PROSITE-ProRule" id="PRU10141"/>
    </source>
</evidence>
<keyword evidence="4" id="KW-0418">Kinase</keyword>
<dbReference type="GO" id="GO:0005524">
    <property type="term" value="F:ATP binding"/>
    <property type="evidence" value="ECO:0007669"/>
    <property type="project" value="UniProtKB-UniRule"/>
</dbReference>
<evidence type="ECO:0000256" key="5">
    <source>
        <dbReference type="ARBA" id="ARBA00022840"/>
    </source>
</evidence>
<comment type="similarity">
    <text evidence="7">Belongs to the protein kinase superfamily.</text>
</comment>
<keyword evidence="2" id="KW-0808">Transferase</keyword>
<evidence type="ECO:0000313" key="9">
    <source>
        <dbReference type="EMBL" id="CAG9320949.1"/>
    </source>
</evidence>
<dbReference type="Pfam" id="PF00069">
    <property type="entry name" value="Pkinase"/>
    <property type="match status" value="1"/>
</dbReference>
<dbReference type="EMBL" id="CAJZBQ010000027">
    <property type="protein sequence ID" value="CAG9320949.1"/>
    <property type="molecule type" value="Genomic_DNA"/>
</dbReference>
<protein>
    <recommendedName>
        <fullName evidence="8">Protein kinase domain-containing protein</fullName>
    </recommendedName>
</protein>
<evidence type="ECO:0000256" key="4">
    <source>
        <dbReference type="ARBA" id="ARBA00022777"/>
    </source>
</evidence>
<dbReference type="PANTHER" id="PTHR11584">
    <property type="entry name" value="SERINE/THREONINE PROTEIN KINASE"/>
    <property type="match status" value="1"/>
</dbReference>
<dbReference type="InterPro" id="IPR000719">
    <property type="entry name" value="Prot_kinase_dom"/>
</dbReference>
<comment type="caution">
    <text evidence="9">The sequence shown here is derived from an EMBL/GenBank/DDBJ whole genome shotgun (WGS) entry which is preliminary data.</text>
</comment>
<organism evidence="9 10">
    <name type="scientific">Blepharisma stoltei</name>
    <dbReference type="NCBI Taxonomy" id="1481888"/>
    <lineage>
        <taxon>Eukaryota</taxon>
        <taxon>Sar</taxon>
        <taxon>Alveolata</taxon>
        <taxon>Ciliophora</taxon>
        <taxon>Postciliodesmatophora</taxon>
        <taxon>Heterotrichea</taxon>
        <taxon>Heterotrichida</taxon>
        <taxon>Blepharismidae</taxon>
        <taxon>Blepharisma</taxon>
    </lineage>
</organism>
<dbReference type="InterPro" id="IPR017441">
    <property type="entry name" value="Protein_kinase_ATP_BS"/>
</dbReference>
<keyword evidence="10" id="KW-1185">Reference proteome</keyword>
<reference evidence="9" key="1">
    <citation type="submission" date="2021-09" db="EMBL/GenBank/DDBJ databases">
        <authorList>
            <consortium name="AG Swart"/>
            <person name="Singh M."/>
            <person name="Singh A."/>
            <person name="Seah K."/>
            <person name="Emmerich C."/>
        </authorList>
    </citation>
    <scope>NUCLEOTIDE SEQUENCE</scope>
    <source>
        <strain evidence="9">ATCC30299</strain>
    </source>
</reference>
<dbReference type="PANTHER" id="PTHR11584:SF369">
    <property type="entry name" value="MITOGEN-ACTIVATED PROTEIN KINASE KINASE KINASE 19-RELATED"/>
    <property type="match status" value="1"/>
</dbReference>
<dbReference type="SMART" id="SM00220">
    <property type="entry name" value="S_TKc"/>
    <property type="match status" value="1"/>
</dbReference>
<sequence>MGCASSKSVARPGKKSNPVVVPKQYCSETTAIPVLHWKRGQPIGEGAYGKVYECLNIETGELLAAKRVSLSGDPKQIVAEVSNLKKEISTLKELKHKNIVRYVYTDVSADNMGVDIIMEYVPGGSVRHLLNKFGKLHEKTVQKYTKELLEGLTFLHSKGIVHRDIKCANLLVDNDGVIKLSDFGASKRLGSTIHVEDSKLCKSLRGSPYWMAPEVVKRSGHSYAADIWSVGCVVIEMISGQPPWSNFSKDVKQVLQIITETKTPPEFPKNISAPCVAFLRACLNLNPDLRPKASDLLSHPFITEKIDYTKEVKEEKEEEVDELMSLEDMIMPDDKIVDLDPYGEVYAIDEIPQTGLQVTSTNPTQSAYSSKKEKSEIAETAAAKKIREEEQRKIMTKQAIEKAKREAWERELQLESDLNAL</sequence>
<keyword evidence="1 7" id="KW-0723">Serine/threonine-protein kinase</keyword>
<dbReference type="SUPFAM" id="SSF56112">
    <property type="entry name" value="Protein kinase-like (PK-like)"/>
    <property type="match status" value="1"/>
</dbReference>
<accession>A0AAU9J4R1</accession>
<feature type="domain" description="Protein kinase" evidence="8">
    <location>
        <begin position="37"/>
        <end position="302"/>
    </location>
</feature>
<evidence type="ECO:0000313" key="10">
    <source>
        <dbReference type="Proteomes" id="UP001162131"/>
    </source>
</evidence>
<evidence type="ECO:0000256" key="7">
    <source>
        <dbReference type="RuleBase" id="RU000304"/>
    </source>
</evidence>
<proteinExistence type="inferred from homology"/>
<dbReference type="CDD" id="cd06606">
    <property type="entry name" value="STKc_MAPKKK"/>
    <property type="match status" value="1"/>
</dbReference>
<evidence type="ECO:0000256" key="3">
    <source>
        <dbReference type="ARBA" id="ARBA00022741"/>
    </source>
</evidence>
<evidence type="ECO:0000259" key="8">
    <source>
        <dbReference type="PROSITE" id="PS50011"/>
    </source>
</evidence>
<dbReference type="GO" id="GO:0004674">
    <property type="term" value="F:protein serine/threonine kinase activity"/>
    <property type="evidence" value="ECO:0007669"/>
    <property type="project" value="UniProtKB-KW"/>
</dbReference>